<dbReference type="Proteomes" id="UP000078520">
    <property type="component" value="Unassembled WGS sequence"/>
</dbReference>
<sequence>MLYPESNECRMVTSLDGFWNFKVENQPIDPAQPLPNPLTMAVPASFNDQVIDQQIRNHDGYFWYQTTFNVSKMQLAQRNVLRFGSVTHEATVYVNGKQVGYHQGGFTPFEIELDGHIHLGENDLKVRVSNLLSNKTIPVGKLTEENGNYHVDPNFDFFNYAGIHRPVKLYTTSRTAHIDEIVVKYDTDLKQTTVNPEVKVTGDFDQVVAEILDEDGNRIERVQGNSLNEIQKMVISDTHLWQPMNAYLYRLKISLLVEDEVIDTYTQEFGVRKVEVKDAGVYINDQPVYLKGFGRHEDFPIIGKGMNRAVINHDHQTMKWMHANAFRTSHYPYSEEEMQLADRDGFLVIDEVPAVGLYAGFSVSMMGQKAANTWKTMQTMDAHKQVIQETITRDQNHPSVIMWSVANEPASQQEGAHEYFKEITDYTRQLDWQHLPLVAPKIASATVDVDLTGDLFDVIALNRYYGWYIDFNDLDQAKSDLMTELQKWHQKFPDKPILFTEFGADTLSGMHSINREPYSEEYQHDYYQMNFDVFDQCDFVCGELLWNFADFATPAGLIRVDGNKKGVFTRDRQPKQIVYDLKKRWENK</sequence>
<dbReference type="Pfam" id="PF00703">
    <property type="entry name" value="Glyco_hydro_2"/>
    <property type="match status" value="1"/>
</dbReference>
<dbReference type="FunFam" id="3.20.20.80:FF:000080">
    <property type="entry name" value="Beta-glucuronidase UidA"/>
    <property type="match status" value="1"/>
</dbReference>
<dbReference type="Gene3D" id="3.20.20.80">
    <property type="entry name" value="Glycosidases"/>
    <property type="match status" value="1"/>
</dbReference>
<accession>A0A179C1S9</accession>
<dbReference type="InterPro" id="IPR008979">
    <property type="entry name" value="Galactose-bd-like_sf"/>
</dbReference>
<dbReference type="Gene3D" id="2.60.120.260">
    <property type="entry name" value="Galactose-binding domain-like"/>
    <property type="match status" value="1"/>
</dbReference>
<evidence type="ECO:0000259" key="8">
    <source>
        <dbReference type="Pfam" id="PF02837"/>
    </source>
</evidence>
<dbReference type="InterPro" id="IPR006104">
    <property type="entry name" value="Glyco_hydro_2_N"/>
</dbReference>
<dbReference type="PANTHER" id="PTHR10066">
    <property type="entry name" value="BETA-GLUCURONIDASE"/>
    <property type="match status" value="1"/>
</dbReference>
<dbReference type="SUPFAM" id="SSF51445">
    <property type="entry name" value="(Trans)glycosidases"/>
    <property type="match status" value="1"/>
</dbReference>
<evidence type="ECO:0000256" key="5">
    <source>
        <dbReference type="ARBA" id="ARBA00023295"/>
    </source>
</evidence>
<evidence type="ECO:0000256" key="3">
    <source>
        <dbReference type="ARBA" id="ARBA00016205"/>
    </source>
</evidence>
<feature type="domain" description="Glycosyl hydrolases family 2 sugar binding" evidence="8">
    <location>
        <begin position="13"/>
        <end position="172"/>
    </location>
</feature>
<dbReference type="InterPro" id="IPR017853">
    <property type="entry name" value="GH"/>
</dbReference>
<dbReference type="GO" id="GO:0004566">
    <property type="term" value="F:beta-glucuronidase activity"/>
    <property type="evidence" value="ECO:0007669"/>
    <property type="project" value="UniProtKB-EC"/>
</dbReference>
<gene>
    <name evidence="9" type="ORF">A3O14_00160</name>
</gene>
<feature type="domain" description="Glycoside hydrolase family 2 catalytic" evidence="7">
    <location>
        <begin position="274"/>
        <end position="587"/>
    </location>
</feature>
<dbReference type="Gene3D" id="2.60.40.10">
    <property type="entry name" value="Immunoglobulins"/>
    <property type="match status" value="1"/>
</dbReference>
<dbReference type="InterPro" id="IPR006103">
    <property type="entry name" value="Glyco_hydro_2_cat"/>
</dbReference>
<proteinExistence type="inferred from homology"/>
<dbReference type="GO" id="GO:0005975">
    <property type="term" value="P:carbohydrate metabolic process"/>
    <property type="evidence" value="ECO:0007669"/>
    <property type="project" value="InterPro"/>
</dbReference>
<dbReference type="AlphaFoldDB" id="A0A179C1S9"/>
<dbReference type="OrthoDB" id="9762066at2"/>
<dbReference type="EC" id="3.2.1.31" evidence="2"/>
<evidence type="ECO:0000259" key="6">
    <source>
        <dbReference type="Pfam" id="PF00703"/>
    </source>
</evidence>
<keyword evidence="4" id="KW-0378">Hydrolase</keyword>
<dbReference type="RefSeq" id="WP_064208253.1">
    <property type="nucleotide sequence ID" value="NZ_LVKC01000009.1"/>
</dbReference>
<comment type="similarity">
    <text evidence="1">Belongs to the glycosyl hydrolase 2 family.</text>
</comment>
<protein>
    <recommendedName>
        <fullName evidence="3">Beta-glucuronidase</fullName>
        <ecNumber evidence="2">3.2.1.31</ecNumber>
    </recommendedName>
</protein>
<evidence type="ECO:0000313" key="10">
    <source>
        <dbReference type="Proteomes" id="UP000078520"/>
    </source>
</evidence>
<evidence type="ECO:0000256" key="2">
    <source>
        <dbReference type="ARBA" id="ARBA00012761"/>
    </source>
</evidence>
<dbReference type="EMBL" id="LVKI01000030">
    <property type="protein sequence ID" value="OAQ07409.1"/>
    <property type="molecule type" value="Genomic_DNA"/>
</dbReference>
<name>A0A179C1S9_9LACO</name>
<dbReference type="Pfam" id="PF02837">
    <property type="entry name" value="Glyco_hydro_2_N"/>
    <property type="match status" value="1"/>
</dbReference>
<dbReference type="PRINTS" id="PR00132">
    <property type="entry name" value="GLHYDRLASE2"/>
</dbReference>
<dbReference type="InterPro" id="IPR006101">
    <property type="entry name" value="Glyco_hydro_2"/>
</dbReference>
<comment type="caution">
    <text evidence="9">The sequence shown here is derived from an EMBL/GenBank/DDBJ whole genome shotgun (WGS) entry which is preliminary data.</text>
</comment>
<dbReference type="PANTHER" id="PTHR10066:SF67">
    <property type="entry name" value="BETA-GLUCURONIDASE"/>
    <property type="match status" value="1"/>
</dbReference>
<evidence type="ECO:0000256" key="1">
    <source>
        <dbReference type="ARBA" id="ARBA00007401"/>
    </source>
</evidence>
<organism evidence="9 10">
    <name type="scientific">Ligilactobacillus aviarius</name>
    <dbReference type="NCBI Taxonomy" id="1606"/>
    <lineage>
        <taxon>Bacteria</taxon>
        <taxon>Bacillati</taxon>
        <taxon>Bacillota</taxon>
        <taxon>Bacilli</taxon>
        <taxon>Lactobacillales</taxon>
        <taxon>Lactobacillaceae</taxon>
        <taxon>Ligilactobacillus</taxon>
    </lineage>
</organism>
<dbReference type="GO" id="GO:0030246">
    <property type="term" value="F:carbohydrate binding"/>
    <property type="evidence" value="ECO:0007669"/>
    <property type="project" value="TreeGrafter"/>
</dbReference>
<dbReference type="SUPFAM" id="SSF49303">
    <property type="entry name" value="beta-Galactosidase/glucuronidase domain"/>
    <property type="match status" value="1"/>
</dbReference>
<reference evidence="10" key="1">
    <citation type="submission" date="2016-03" db="EMBL/GenBank/DDBJ databases">
        <authorList>
            <person name="Johnson T.J."/>
            <person name="Youmans B."/>
            <person name="Case K."/>
            <person name="Noll S."/>
        </authorList>
    </citation>
    <scope>NUCLEOTIDE SEQUENCE [LARGE SCALE GENOMIC DNA]</scope>
    <source>
        <strain evidence="10">UMNLAv8</strain>
    </source>
</reference>
<evidence type="ECO:0000259" key="7">
    <source>
        <dbReference type="Pfam" id="PF02836"/>
    </source>
</evidence>
<dbReference type="InterPro" id="IPR013783">
    <property type="entry name" value="Ig-like_fold"/>
</dbReference>
<evidence type="ECO:0000313" key="9">
    <source>
        <dbReference type="EMBL" id="OAQ07409.1"/>
    </source>
</evidence>
<evidence type="ECO:0000256" key="4">
    <source>
        <dbReference type="ARBA" id="ARBA00022801"/>
    </source>
</evidence>
<dbReference type="GO" id="GO:0019391">
    <property type="term" value="P:glucuronoside catabolic process"/>
    <property type="evidence" value="ECO:0007669"/>
    <property type="project" value="TreeGrafter"/>
</dbReference>
<keyword evidence="5" id="KW-0326">Glycosidase</keyword>
<feature type="domain" description="Glycoside hydrolase family 2 immunoglobulin-like beta-sandwich" evidence="6">
    <location>
        <begin position="177"/>
        <end position="272"/>
    </location>
</feature>
<dbReference type="Pfam" id="PF02836">
    <property type="entry name" value="Glyco_hydro_2_C"/>
    <property type="match status" value="1"/>
</dbReference>
<dbReference type="InterPro" id="IPR006102">
    <property type="entry name" value="Ig-like_GH2"/>
</dbReference>
<dbReference type="SUPFAM" id="SSF49785">
    <property type="entry name" value="Galactose-binding domain-like"/>
    <property type="match status" value="1"/>
</dbReference>
<dbReference type="NCBIfam" id="NF007538">
    <property type="entry name" value="PRK10150.1"/>
    <property type="match status" value="1"/>
</dbReference>
<dbReference type="InterPro" id="IPR036156">
    <property type="entry name" value="Beta-gal/glucu_dom_sf"/>
</dbReference>